<organism evidence="2 3">
    <name type="scientific">Pneumocystis wakefieldiae</name>
    <dbReference type="NCBI Taxonomy" id="38082"/>
    <lineage>
        <taxon>Eukaryota</taxon>
        <taxon>Fungi</taxon>
        <taxon>Dikarya</taxon>
        <taxon>Ascomycota</taxon>
        <taxon>Taphrinomycotina</taxon>
        <taxon>Pneumocystomycetes</taxon>
        <taxon>Pneumocystaceae</taxon>
        <taxon>Pneumocystis</taxon>
    </lineage>
</organism>
<dbReference type="EMBL" id="CP054534">
    <property type="protein sequence ID" value="QSL64642.1"/>
    <property type="molecule type" value="Genomic_DNA"/>
</dbReference>
<evidence type="ECO:0000313" key="3">
    <source>
        <dbReference type="Proteomes" id="UP000663699"/>
    </source>
</evidence>
<gene>
    <name evidence="2" type="ORF">MERGE_001944</name>
</gene>
<accession>A0A899FX84</accession>
<dbReference type="OrthoDB" id="7763451at2759"/>
<keyword evidence="3" id="KW-1185">Reference proteome</keyword>
<proteinExistence type="predicted"/>
<keyword evidence="1" id="KW-0472">Membrane</keyword>
<reference evidence="2" key="1">
    <citation type="submission" date="2020-06" db="EMBL/GenBank/DDBJ databases">
        <title>Genomes of multiple members of Pneumocystis genus reveal paths to human pathogen Pneumocystis jirovecii.</title>
        <authorList>
            <person name="Cisse O.H."/>
            <person name="Ma L."/>
            <person name="Dekker J."/>
            <person name="Khil P."/>
            <person name="Jo J."/>
            <person name="Brenchley J."/>
            <person name="Blair R."/>
            <person name="Pahar B."/>
            <person name="Chabe M."/>
            <person name="Van Rompay K.A."/>
            <person name="Keesler R."/>
            <person name="Sukura A."/>
            <person name="Hirsch V."/>
            <person name="Kutty G."/>
            <person name="Liu Y."/>
            <person name="Peng L."/>
            <person name="Chen J."/>
            <person name="Song J."/>
            <person name="Weissenbacher-Lang C."/>
            <person name="Xu J."/>
            <person name="Upham N.S."/>
            <person name="Stajich J.E."/>
            <person name="Cuomo C.A."/>
            <person name="Cushion M.T."/>
            <person name="Kovacs J.A."/>
        </authorList>
    </citation>
    <scope>NUCLEOTIDE SEQUENCE</scope>
    <source>
        <strain evidence="2">2A</strain>
    </source>
</reference>
<feature type="transmembrane region" description="Helical" evidence="1">
    <location>
        <begin position="84"/>
        <end position="101"/>
    </location>
</feature>
<dbReference type="AlphaFoldDB" id="A0A899FX84"/>
<name>A0A899FX84_9ASCO</name>
<keyword evidence="1" id="KW-0812">Transmembrane</keyword>
<dbReference type="Proteomes" id="UP000663699">
    <property type="component" value="Chromosome 3"/>
</dbReference>
<evidence type="ECO:0000313" key="2">
    <source>
        <dbReference type="EMBL" id="QSL64642.1"/>
    </source>
</evidence>
<protein>
    <submittedName>
        <fullName evidence="2">Uncharacterized protein</fullName>
    </submittedName>
</protein>
<evidence type="ECO:0000256" key="1">
    <source>
        <dbReference type="SAM" id="Phobius"/>
    </source>
</evidence>
<keyword evidence="1" id="KW-1133">Transmembrane helix</keyword>
<sequence>MSKIEANNGSERLLEEKIRELFLSYGEIQELTLNKELDGSHEIRITVNSCERDKTELLLSNRQLKESKDGGKKGSSDKQENQDFFAFYVVALILSYLKALVRQQMGVFIKYLSYIYLVANHIYERGTRLEEKYKILEYLCVLFQIVLRKIKTINDKYMFDQKIKKLNSKYNILDTVQEKGRIIVYNSQYTINKETRNKIQVFYTELRRKCRNIHEEAYKLASLKQQKVKIQ</sequence>